<keyword evidence="4" id="KW-1185">Reference proteome</keyword>
<evidence type="ECO:0000256" key="2">
    <source>
        <dbReference type="SAM" id="SignalP"/>
    </source>
</evidence>
<feature type="region of interest" description="Disordered" evidence="1">
    <location>
        <begin position="44"/>
        <end position="66"/>
    </location>
</feature>
<evidence type="ECO:0000313" key="3">
    <source>
        <dbReference type="EMBL" id="MCC9645147.1"/>
    </source>
</evidence>
<evidence type="ECO:0008006" key="5">
    <source>
        <dbReference type="Google" id="ProtNLM"/>
    </source>
</evidence>
<proteinExistence type="predicted"/>
<accession>A0ABS8NNI4</accession>
<keyword evidence="2" id="KW-0732">Signal</keyword>
<evidence type="ECO:0000313" key="4">
    <source>
        <dbReference type="Proteomes" id="UP001430306"/>
    </source>
</evidence>
<dbReference type="EMBL" id="JAJKFW010000063">
    <property type="protein sequence ID" value="MCC9645147.1"/>
    <property type="molecule type" value="Genomic_DNA"/>
</dbReference>
<evidence type="ECO:0000256" key="1">
    <source>
        <dbReference type="SAM" id="MobiDB-lite"/>
    </source>
</evidence>
<gene>
    <name evidence="3" type="ORF">LOC71_22945</name>
</gene>
<protein>
    <recommendedName>
        <fullName evidence="5">Secreted protein</fullName>
    </recommendedName>
</protein>
<organism evidence="3 4">
    <name type="scientific">Rhodopirellula halodulae</name>
    <dbReference type="NCBI Taxonomy" id="2894198"/>
    <lineage>
        <taxon>Bacteria</taxon>
        <taxon>Pseudomonadati</taxon>
        <taxon>Planctomycetota</taxon>
        <taxon>Planctomycetia</taxon>
        <taxon>Pirellulales</taxon>
        <taxon>Pirellulaceae</taxon>
        <taxon>Rhodopirellula</taxon>
    </lineage>
</organism>
<feature type="signal peptide" evidence="2">
    <location>
        <begin position="1"/>
        <end position="19"/>
    </location>
</feature>
<dbReference type="PROSITE" id="PS51257">
    <property type="entry name" value="PROKAR_LIPOPROTEIN"/>
    <property type="match status" value="1"/>
</dbReference>
<reference evidence="3" key="1">
    <citation type="submission" date="2021-11" db="EMBL/GenBank/DDBJ databases">
        <title>Genome sequence.</title>
        <authorList>
            <person name="Sun Q."/>
        </authorList>
    </citation>
    <scope>NUCLEOTIDE SEQUENCE</scope>
    <source>
        <strain evidence="3">JC740</strain>
    </source>
</reference>
<comment type="caution">
    <text evidence="3">The sequence shown here is derived from an EMBL/GenBank/DDBJ whole genome shotgun (WGS) entry which is preliminary data.</text>
</comment>
<name>A0ABS8NNI4_9BACT</name>
<dbReference type="RefSeq" id="WP_230256350.1">
    <property type="nucleotide sequence ID" value="NZ_JAJKFV010000030.1"/>
</dbReference>
<dbReference type="Proteomes" id="UP001430306">
    <property type="component" value="Unassembled WGS sequence"/>
</dbReference>
<feature type="chain" id="PRO_5047370482" description="Secreted protein" evidence="2">
    <location>
        <begin position="20"/>
        <end position="66"/>
    </location>
</feature>
<sequence length="66" mass="6938">MKHICKLALLALLFPAVIGCGGSEPANVAGGASESEIEEYNRMLQESQSQMAEADEAMAKQAKGGR</sequence>